<keyword evidence="2" id="KW-0472">Membrane</keyword>
<dbReference type="OrthoDB" id="1112565at2759"/>
<dbReference type="STRING" id="180088.A0A1J8PMH7"/>
<keyword evidence="4" id="KW-1185">Reference proteome</keyword>
<feature type="compositionally biased region" description="Polar residues" evidence="1">
    <location>
        <begin position="1"/>
        <end position="18"/>
    </location>
</feature>
<comment type="caution">
    <text evidence="3">The sequence shown here is derived from an EMBL/GenBank/DDBJ whole genome shotgun (WGS) entry which is preliminary data.</text>
</comment>
<dbReference type="Proteomes" id="UP000183567">
    <property type="component" value="Unassembled WGS sequence"/>
</dbReference>
<protein>
    <submittedName>
        <fullName evidence="3">Uncharacterized protein</fullName>
    </submittedName>
</protein>
<dbReference type="AlphaFoldDB" id="A0A1J8PMH7"/>
<sequence>MAPRTRTPSNAPSHNSIHPSGIAPRPSFERTRTPSTLAPRPSLDKRHPSFDAPRPSFEARRPSFDVPRTQHPNDVRRPSFDAPRTQHPTDVRRPSFDVPRPSIDRAQPNPGSVPPPHAPVLRPPRTTPTMPPSSGIPFPSSAPATGTSVPESERNIDTRSGGGAGIHPLLWTVVVRMLLSIWISMLL</sequence>
<evidence type="ECO:0000256" key="2">
    <source>
        <dbReference type="SAM" id="Phobius"/>
    </source>
</evidence>
<evidence type="ECO:0000313" key="4">
    <source>
        <dbReference type="Proteomes" id="UP000183567"/>
    </source>
</evidence>
<feature type="transmembrane region" description="Helical" evidence="2">
    <location>
        <begin position="169"/>
        <end position="186"/>
    </location>
</feature>
<keyword evidence="2" id="KW-0812">Transmembrane</keyword>
<feature type="region of interest" description="Disordered" evidence="1">
    <location>
        <begin position="1"/>
        <end position="160"/>
    </location>
</feature>
<evidence type="ECO:0000256" key="1">
    <source>
        <dbReference type="SAM" id="MobiDB-lite"/>
    </source>
</evidence>
<proteinExistence type="predicted"/>
<evidence type="ECO:0000313" key="3">
    <source>
        <dbReference type="EMBL" id="OJA10109.1"/>
    </source>
</evidence>
<keyword evidence="2" id="KW-1133">Transmembrane helix</keyword>
<dbReference type="EMBL" id="LVVM01005605">
    <property type="protein sequence ID" value="OJA10109.1"/>
    <property type="molecule type" value="Genomic_DNA"/>
</dbReference>
<reference evidence="3 4" key="1">
    <citation type="submission" date="2016-03" db="EMBL/GenBank/DDBJ databases">
        <title>Comparative genomics of the ectomycorrhizal sister species Rhizopogon vinicolor and Rhizopogon vesiculosus (Basidiomycota: Boletales) reveals a divergence of the mating type B locus.</title>
        <authorList>
            <person name="Mujic A.B."/>
            <person name="Kuo A."/>
            <person name="Tritt A."/>
            <person name="Lipzen A."/>
            <person name="Chen C."/>
            <person name="Johnson J."/>
            <person name="Sharma A."/>
            <person name="Barry K."/>
            <person name="Grigoriev I.V."/>
            <person name="Spatafora J.W."/>
        </authorList>
    </citation>
    <scope>NUCLEOTIDE SEQUENCE [LARGE SCALE GENOMIC DNA]</scope>
    <source>
        <strain evidence="3 4">AM-OR11-056</strain>
    </source>
</reference>
<feature type="compositionally biased region" description="Pro residues" evidence="1">
    <location>
        <begin position="111"/>
        <end position="131"/>
    </location>
</feature>
<gene>
    <name evidence="3" type="ORF">AZE42_09757</name>
</gene>
<name>A0A1J8PMH7_9AGAM</name>
<organism evidence="3 4">
    <name type="scientific">Rhizopogon vesiculosus</name>
    <dbReference type="NCBI Taxonomy" id="180088"/>
    <lineage>
        <taxon>Eukaryota</taxon>
        <taxon>Fungi</taxon>
        <taxon>Dikarya</taxon>
        <taxon>Basidiomycota</taxon>
        <taxon>Agaricomycotina</taxon>
        <taxon>Agaricomycetes</taxon>
        <taxon>Agaricomycetidae</taxon>
        <taxon>Boletales</taxon>
        <taxon>Suillineae</taxon>
        <taxon>Rhizopogonaceae</taxon>
        <taxon>Rhizopogon</taxon>
    </lineage>
</organism>
<accession>A0A1J8PMH7</accession>